<protein>
    <recommendedName>
        <fullName evidence="3">DUF4249 domain-containing protein</fullName>
    </recommendedName>
</protein>
<proteinExistence type="predicted"/>
<dbReference type="Proteomes" id="UP000198984">
    <property type="component" value="Unassembled WGS sequence"/>
</dbReference>
<name>A0A1H7XQ78_9BACT</name>
<dbReference type="STRING" id="573321.SAMN04488505_104140"/>
<dbReference type="InterPro" id="IPR025345">
    <property type="entry name" value="DUF4249"/>
</dbReference>
<dbReference type="RefSeq" id="WP_162277584.1">
    <property type="nucleotide sequence ID" value="NZ_FOBB01000004.1"/>
</dbReference>
<evidence type="ECO:0000313" key="1">
    <source>
        <dbReference type="EMBL" id="SEM35337.1"/>
    </source>
</evidence>
<dbReference type="OrthoDB" id="1117670at2"/>
<evidence type="ECO:0008006" key="3">
    <source>
        <dbReference type="Google" id="ProtNLM"/>
    </source>
</evidence>
<organism evidence="1 2">
    <name type="scientific">Chitinophaga rupis</name>
    <dbReference type="NCBI Taxonomy" id="573321"/>
    <lineage>
        <taxon>Bacteria</taxon>
        <taxon>Pseudomonadati</taxon>
        <taxon>Bacteroidota</taxon>
        <taxon>Chitinophagia</taxon>
        <taxon>Chitinophagales</taxon>
        <taxon>Chitinophagaceae</taxon>
        <taxon>Chitinophaga</taxon>
    </lineage>
</organism>
<evidence type="ECO:0000313" key="2">
    <source>
        <dbReference type="Proteomes" id="UP000198984"/>
    </source>
</evidence>
<dbReference type="AlphaFoldDB" id="A0A1H7XQ78"/>
<accession>A0A1H7XQ78</accession>
<gene>
    <name evidence="1" type="ORF">SAMN04488505_104140</name>
</gene>
<dbReference type="Pfam" id="PF14054">
    <property type="entry name" value="DUF4249"/>
    <property type="match status" value="1"/>
</dbReference>
<sequence>MKQRSMRQITKTKDTLMKNIRFVILITLAAAGFTACEDTIDLQVPNGKTYPVLDAWITTEGGPQSIRLTQSVTSYTNNTPAPVLSDATITLQDLTDAKTYNFAFSNGAYTYDPGGDLSIGKVGHVYKLTVLYKGETFEATDTIKRVPEIDSITYEFKKADEAASGEEGYYAYMNAKDIAGGNDYYWIRSYRNDRQHRNTDVYAINGAFNDDVADGWVFIQPIKEGITDDDKPYQKGEKVIARIASLSHPSYYFIQQVIDQLNSGGLFAKVLENVKPNMVNVTNGGQQKMLGWFGASAVSFKEKDIQ</sequence>
<reference evidence="1 2" key="1">
    <citation type="submission" date="2016-10" db="EMBL/GenBank/DDBJ databases">
        <authorList>
            <person name="de Groot N.N."/>
        </authorList>
    </citation>
    <scope>NUCLEOTIDE SEQUENCE [LARGE SCALE GENOMIC DNA]</scope>
    <source>
        <strain evidence="1 2">DSM 21039</strain>
    </source>
</reference>
<keyword evidence="2" id="KW-1185">Reference proteome</keyword>
<dbReference type="EMBL" id="FOBB01000004">
    <property type="protein sequence ID" value="SEM35337.1"/>
    <property type="molecule type" value="Genomic_DNA"/>
</dbReference>